<protein>
    <submittedName>
        <fullName evidence="2">Uncharacterized protein</fullName>
    </submittedName>
</protein>
<reference evidence="2" key="1">
    <citation type="journal article" date="2011" name="Environ. Microbiol.">
        <title>Genomic insights into the metabolic potential of the polycyclic aromatic hydrocarbon degrading sulfate-reducing Deltaproteobacterium N47.</title>
        <authorList>
            <person name="Bergmann F."/>
            <person name="Selesi D."/>
            <person name="Weinmaier T."/>
            <person name="Tischler P."/>
            <person name="Rattei T."/>
            <person name="Meckenstock R.U."/>
        </authorList>
    </citation>
    <scope>NUCLEOTIDE SEQUENCE</scope>
</reference>
<feature type="region of interest" description="Disordered" evidence="1">
    <location>
        <begin position="75"/>
        <end position="106"/>
    </location>
</feature>
<evidence type="ECO:0000256" key="1">
    <source>
        <dbReference type="SAM" id="MobiDB-lite"/>
    </source>
</evidence>
<name>E1YDY5_9BACT</name>
<sequence length="106" mass="12327">MTKRIMRGVQNIRTLSGSVDENAIPYKAYMKLSILEMEKFRRGKEKQSAQERVRHIDQRFGDIEMERQEIIAALESGGTRRQHMPDTDKSPKVASRKTTGPFKIKY</sequence>
<dbReference type="EMBL" id="FR695869">
    <property type="protein sequence ID" value="CBX28779.1"/>
    <property type="molecule type" value="Genomic_DNA"/>
</dbReference>
<proteinExistence type="predicted"/>
<gene>
    <name evidence="2" type="ORF">N47_L13770</name>
</gene>
<evidence type="ECO:0000313" key="2">
    <source>
        <dbReference type="EMBL" id="CBX28779.1"/>
    </source>
</evidence>
<dbReference type="AlphaFoldDB" id="E1YDY5"/>
<organism evidence="2">
    <name type="scientific">uncultured Desulfobacterium sp</name>
    <dbReference type="NCBI Taxonomy" id="201089"/>
    <lineage>
        <taxon>Bacteria</taxon>
        <taxon>Pseudomonadati</taxon>
        <taxon>Thermodesulfobacteriota</taxon>
        <taxon>Desulfobacteria</taxon>
        <taxon>Desulfobacterales</taxon>
        <taxon>Desulfobacteriaceae</taxon>
        <taxon>Desulfobacterium</taxon>
        <taxon>environmental samples</taxon>
    </lineage>
</organism>
<accession>E1YDY5</accession>